<dbReference type="GeneID" id="116213192"/>
<keyword evidence="13" id="KW-1133">Transmembrane helix</keyword>
<dbReference type="Gene3D" id="1.20.140.40">
    <property type="entry name" value="Invertase/pectin methylesterase inhibitor family protein"/>
    <property type="match status" value="1"/>
</dbReference>
<organism evidence="15 16">
    <name type="scientific">Punica granatum</name>
    <name type="common">Pomegranate</name>
    <dbReference type="NCBI Taxonomy" id="22663"/>
    <lineage>
        <taxon>Eukaryota</taxon>
        <taxon>Viridiplantae</taxon>
        <taxon>Streptophyta</taxon>
        <taxon>Embryophyta</taxon>
        <taxon>Tracheophyta</taxon>
        <taxon>Spermatophyta</taxon>
        <taxon>Magnoliopsida</taxon>
        <taxon>eudicotyledons</taxon>
        <taxon>Gunneridae</taxon>
        <taxon>Pentapetalae</taxon>
        <taxon>rosids</taxon>
        <taxon>malvids</taxon>
        <taxon>Myrtales</taxon>
        <taxon>Lythraceae</taxon>
        <taxon>Punica</taxon>
    </lineage>
</organism>
<dbReference type="PROSITE" id="PS00800">
    <property type="entry name" value="PECTINESTERASE_1"/>
    <property type="match status" value="1"/>
</dbReference>
<evidence type="ECO:0000256" key="6">
    <source>
        <dbReference type="ARBA" id="ARBA00022512"/>
    </source>
</evidence>
<dbReference type="PROSITE" id="PS00503">
    <property type="entry name" value="PECTINESTERASE_2"/>
    <property type="match status" value="1"/>
</dbReference>
<evidence type="ECO:0000259" key="14">
    <source>
        <dbReference type="SMART" id="SM00856"/>
    </source>
</evidence>
<evidence type="ECO:0000313" key="16">
    <source>
        <dbReference type="RefSeq" id="XP_031403901.1"/>
    </source>
</evidence>
<dbReference type="InterPro" id="IPR035513">
    <property type="entry name" value="Invertase/methylesterase_inhib"/>
</dbReference>
<dbReference type="EC" id="3.1.1.11" evidence="5 12"/>
<dbReference type="AlphaFoldDB" id="A0A6P8EES4"/>
<keyword evidence="13" id="KW-0812">Transmembrane</keyword>
<protein>
    <recommendedName>
        <fullName evidence="5 12">Pectinesterase</fullName>
        <ecNumber evidence="5 12">3.1.1.11</ecNumber>
    </recommendedName>
</protein>
<evidence type="ECO:0000256" key="12">
    <source>
        <dbReference type="RuleBase" id="RU000589"/>
    </source>
</evidence>
<dbReference type="PANTHER" id="PTHR31707">
    <property type="entry name" value="PECTINESTERASE"/>
    <property type="match status" value="1"/>
</dbReference>
<dbReference type="FunFam" id="1.20.140.40:FF:000001">
    <property type="entry name" value="Pectinesterase"/>
    <property type="match status" value="1"/>
</dbReference>
<dbReference type="Pfam" id="PF01095">
    <property type="entry name" value="Pectinesterase"/>
    <property type="match status" value="1"/>
</dbReference>
<keyword evidence="10 12" id="KW-0961">Cell wall biogenesis/degradation</keyword>
<evidence type="ECO:0000256" key="4">
    <source>
        <dbReference type="ARBA" id="ARBA00007786"/>
    </source>
</evidence>
<dbReference type="Proteomes" id="UP000515151">
    <property type="component" value="Chromosome 7"/>
</dbReference>
<comment type="function">
    <text evidence="12">Acts in the modification of cell walls via demethylesterification of cell wall pectin.</text>
</comment>
<dbReference type="Pfam" id="PF04043">
    <property type="entry name" value="PMEI"/>
    <property type="match status" value="1"/>
</dbReference>
<dbReference type="GO" id="GO:0030599">
    <property type="term" value="F:pectinesterase activity"/>
    <property type="evidence" value="ECO:0007669"/>
    <property type="project" value="UniProtKB-UniRule"/>
</dbReference>
<name>A0A6P8EES4_PUNGR</name>
<dbReference type="OrthoDB" id="2019149at2759"/>
<gene>
    <name evidence="16" type="primary">LOC116213192</name>
</gene>
<keyword evidence="8 12" id="KW-0378">Hydrolase</keyword>
<comment type="subcellular location">
    <subcellularLocation>
        <location evidence="1 12">Secreted</location>
        <location evidence="1 12">Cell wall</location>
    </subcellularLocation>
</comment>
<comment type="pathway">
    <text evidence="2 12">Glycan metabolism; pectin degradation; 2-dehydro-3-deoxy-D-gluconate from pectin: step 1/5.</text>
</comment>
<reference evidence="16" key="2">
    <citation type="submission" date="2025-08" db="UniProtKB">
        <authorList>
            <consortium name="RefSeq"/>
        </authorList>
    </citation>
    <scope>IDENTIFICATION</scope>
    <source>
        <tissue evidence="16">Leaf</tissue>
    </source>
</reference>
<evidence type="ECO:0000256" key="1">
    <source>
        <dbReference type="ARBA" id="ARBA00004191"/>
    </source>
</evidence>
<dbReference type="InterPro" id="IPR011050">
    <property type="entry name" value="Pectin_lyase_fold/virulence"/>
</dbReference>
<evidence type="ECO:0000256" key="13">
    <source>
        <dbReference type="SAM" id="Phobius"/>
    </source>
</evidence>
<evidence type="ECO:0000313" key="15">
    <source>
        <dbReference type="Proteomes" id="UP000515151"/>
    </source>
</evidence>
<keyword evidence="7 12" id="KW-0964">Secreted</keyword>
<accession>A0A6P8EES4</accession>
<evidence type="ECO:0000256" key="8">
    <source>
        <dbReference type="ARBA" id="ARBA00022801"/>
    </source>
</evidence>
<dbReference type="FunFam" id="2.160.20.10:FF:000029">
    <property type="entry name" value="Pectinesterase 4"/>
    <property type="match status" value="1"/>
</dbReference>
<dbReference type="Gene3D" id="2.160.20.10">
    <property type="entry name" value="Single-stranded right-handed beta-helix, Pectin lyase-like"/>
    <property type="match status" value="1"/>
</dbReference>
<dbReference type="InterPro" id="IPR006501">
    <property type="entry name" value="Pectinesterase_inhib_dom"/>
</dbReference>
<dbReference type="GO" id="GO:0042545">
    <property type="term" value="P:cell wall modification"/>
    <property type="evidence" value="ECO:0007669"/>
    <property type="project" value="UniProtKB-UniRule"/>
</dbReference>
<evidence type="ECO:0000256" key="11">
    <source>
        <dbReference type="PROSITE-ProRule" id="PRU10040"/>
    </source>
</evidence>
<evidence type="ECO:0000256" key="7">
    <source>
        <dbReference type="ARBA" id="ARBA00022525"/>
    </source>
</evidence>
<keyword evidence="9 12" id="KW-0063">Aspartyl esterase</keyword>
<proteinExistence type="inferred from homology"/>
<feature type="active site" evidence="11">
    <location>
        <position position="404"/>
    </location>
</feature>
<dbReference type="SMART" id="SM00856">
    <property type="entry name" value="PMEI"/>
    <property type="match status" value="1"/>
</dbReference>
<dbReference type="InterPro" id="IPR000070">
    <property type="entry name" value="Pectinesterase_cat"/>
</dbReference>
<dbReference type="NCBIfam" id="TIGR01614">
    <property type="entry name" value="PME_inhib"/>
    <property type="match status" value="1"/>
</dbReference>
<comment type="catalytic activity">
    <reaction evidence="12">
        <text>[(1-&gt;4)-alpha-D-galacturonosyl methyl ester](n) + n H2O = [(1-&gt;4)-alpha-D-galacturonosyl](n) + n methanol + n H(+)</text>
        <dbReference type="Rhea" id="RHEA:22380"/>
        <dbReference type="Rhea" id="RHEA-COMP:14570"/>
        <dbReference type="Rhea" id="RHEA-COMP:14573"/>
        <dbReference type="ChEBI" id="CHEBI:15377"/>
        <dbReference type="ChEBI" id="CHEBI:15378"/>
        <dbReference type="ChEBI" id="CHEBI:17790"/>
        <dbReference type="ChEBI" id="CHEBI:140522"/>
        <dbReference type="ChEBI" id="CHEBI:140523"/>
        <dbReference type="EC" id="3.1.1.11"/>
    </reaction>
</comment>
<dbReference type="InterPro" id="IPR033131">
    <property type="entry name" value="Pectinesterase_Asp_AS"/>
</dbReference>
<reference evidence="15" key="1">
    <citation type="journal article" date="2020" name="Plant Biotechnol. J.">
        <title>The pomegranate (Punica granatum L.) draft genome dissects genetic divergence between soft- and hard-seeded cultivars.</title>
        <authorList>
            <person name="Luo X."/>
            <person name="Li H."/>
            <person name="Wu Z."/>
            <person name="Yao W."/>
            <person name="Zhao P."/>
            <person name="Cao D."/>
            <person name="Yu H."/>
            <person name="Li K."/>
            <person name="Poudel K."/>
            <person name="Zhao D."/>
            <person name="Zhang F."/>
            <person name="Xia X."/>
            <person name="Chen L."/>
            <person name="Wang Q."/>
            <person name="Jing D."/>
            <person name="Cao S."/>
        </authorList>
    </citation>
    <scope>NUCLEOTIDE SEQUENCE [LARGE SCALE GENOMIC DNA]</scope>
    <source>
        <strain evidence="15">cv. Tunisia</strain>
    </source>
</reference>
<dbReference type="RefSeq" id="XP_031403901.1">
    <property type="nucleotide sequence ID" value="XM_031548041.1"/>
</dbReference>
<dbReference type="UniPathway" id="UPA00545">
    <property type="reaction ID" value="UER00823"/>
</dbReference>
<dbReference type="InterPro" id="IPR018040">
    <property type="entry name" value="Pectinesterase_Tyr_AS"/>
</dbReference>
<keyword evidence="13" id="KW-0472">Membrane</keyword>
<sequence>MSYGSDSNKKKRLAIVVVSSFILVVIGVAVTVGVTRHQDDQDNSGGGDSHPTTSNKAVQAMCQPTDYKEACIESLSGAGDITDPKQLIKAGFEFTKKKLDQIAENSKTLKEAEKDPMAKQALDICRDQMELAMDHLEESFNRIGALDITKTDDVLDDLETWLSSVLTYQGTCLDEFENVTSPAAPKIREALNGTIKFSSNALVMVKELSSIFKNLNIPGFKNRRLLQEEVLGHGEFPTWMDPVRRRLLADETKPILVIAQDGSGDVRSFTEAIPRLPLKSMIPIVVHVKAGIYRETVKIPKNVWNITWIGDGADKTRITFNKNFADGVKTMYTATFTLIGAGHTFKNIGFENSAGAIKHQAVALVVDGDRSAFFNCRFDGYQDTLYAHSNRQFYRDCIITGTIDFIFGDSRTLFQNCLIQIRRPLDNQQNIVVASGRYESHTVTAMVLQNCTICPDPTLMPVKAQFRSYLGRPWKRFAKTIYLQNYIDDVIHPDGWLPWLGTFALDTCYYSEFNNRGPGSETFRRVRWPGIKTLSPAQALEYTGQTLLSDDSWIAATGIPYTRGMM</sequence>
<evidence type="ECO:0000256" key="5">
    <source>
        <dbReference type="ARBA" id="ARBA00013229"/>
    </source>
</evidence>
<evidence type="ECO:0000256" key="10">
    <source>
        <dbReference type="ARBA" id="ARBA00023316"/>
    </source>
</evidence>
<dbReference type="SUPFAM" id="SSF101148">
    <property type="entry name" value="Plant invertase/pectin methylesterase inhibitor"/>
    <property type="match status" value="1"/>
</dbReference>
<dbReference type="GO" id="GO:0045490">
    <property type="term" value="P:pectin catabolic process"/>
    <property type="evidence" value="ECO:0007669"/>
    <property type="project" value="UniProtKB-UniRule"/>
</dbReference>
<feature type="transmembrane region" description="Helical" evidence="13">
    <location>
        <begin position="12"/>
        <end position="34"/>
    </location>
</feature>
<comment type="similarity">
    <text evidence="3">In the N-terminal section; belongs to the PMEI family.</text>
</comment>
<comment type="similarity">
    <text evidence="4">In the C-terminal section; belongs to the pectinesterase family.</text>
</comment>
<evidence type="ECO:0000256" key="9">
    <source>
        <dbReference type="ARBA" id="ARBA00023085"/>
    </source>
</evidence>
<keyword evidence="15" id="KW-1185">Reference proteome</keyword>
<dbReference type="InterPro" id="IPR012334">
    <property type="entry name" value="Pectin_lyas_fold"/>
</dbReference>
<dbReference type="GO" id="GO:0004857">
    <property type="term" value="F:enzyme inhibitor activity"/>
    <property type="evidence" value="ECO:0007669"/>
    <property type="project" value="InterPro"/>
</dbReference>
<dbReference type="CDD" id="cd15798">
    <property type="entry name" value="PMEI-like_3"/>
    <property type="match status" value="1"/>
</dbReference>
<dbReference type="SUPFAM" id="SSF51126">
    <property type="entry name" value="Pectin lyase-like"/>
    <property type="match status" value="1"/>
</dbReference>
<feature type="domain" description="Pectinesterase inhibitor" evidence="14">
    <location>
        <begin position="53"/>
        <end position="204"/>
    </location>
</feature>
<evidence type="ECO:0000256" key="3">
    <source>
        <dbReference type="ARBA" id="ARBA00006027"/>
    </source>
</evidence>
<evidence type="ECO:0000256" key="2">
    <source>
        <dbReference type="ARBA" id="ARBA00005184"/>
    </source>
</evidence>
<keyword evidence="6 12" id="KW-0134">Cell wall</keyword>